<keyword evidence="2" id="KW-0812">Transmembrane</keyword>
<evidence type="ECO:0000256" key="1">
    <source>
        <dbReference type="SAM" id="MobiDB-lite"/>
    </source>
</evidence>
<feature type="transmembrane region" description="Helical" evidence="2">
    <location>
        <begin position="203"/>
        <end position="226"/>
    </location>
</feature>
<dbReference type="InterPro" id="IPR052712">
    <property type="entry name" value="Acid_resist_chaperone_HdeD"/>
</dbReference>
<feature type="transmembrane region" description="Helical" evidence="2">
    <location>
        <begin position="53"/>
        <end position="73"/>
    </location>
</feature>
<reference evidence="3 4" key="1">
    <citation type="journal article" date="2012" name="J. Bacteriol.">
        <title>Draft Genome Sequence of Sinorhizobium meliloti CCNWSX0020, a Nitrogen-Fixing Symbiont with Copper Tolerance Capability Isolated from Lead-Zinc Mine Tailings.</title>
        <authorList>
            <person name="Li Z."/>
            <person name="Ma Z."/>
            <person name="Hao X."/>
            <person name="Wei G."/>
        </authorList>
    </citation>
    <scope>NUCLEOTIDE SEQUENCE [LARGE SCALE GENOMIC DNA]</scope>
    <source>
        <strain evidence="3 4">CCNWSX0020</strain>
    </source>
</reference>
<feature type="transmembrane region" description="Helical" evidence="2">
    <location>
        <begin position="179"/>
        <end position="197"/>
    </location>
</feature>
<dbReference type="InterPro" id="IPR005325">
    <property type="entry name" value="DUF308_memb"/>
</dbReference>
<feature type="transmembrane region" description="Helical" evidence="2">
    <location>
        <begin position="148"/>
        <end position="167"/>
    </location>
</feature>
<dbReference type="Proteomes" id="UP000004038">
    <property type="component" value="Unassembled WGS sequence"/>
</dbReference>
<sequence length="241" mass="25491">MRLRLRKILADDRAASRSSGTSSLSDEETMGSYDTMPVNAGGDPSGPPPSVRVVLGGVMLLAGLVVLTDVAFASVVTPVFVGNAAILVGVFEIVYAFWARRWGGLSWQTLLGSLYIALGLMLTDVAGSSVMEVLTDIVARSVRTQELLQTYTVGLLFILSGVVRILLSIGHWREAGWPMMLSGAFGAATGLVVLAEFPKMGLWLLALLLGIDFLAHGLAWLGFAIFARPDKGGNNTASPPA</sequence>
<dbReference type="PANTHER" id="PTHR34989">
    <property type="entry name" value="PROTEIN HDED"/>
    <property type="match status" value="1"/>
</dbReference>
<dbReference type="Pfam" id="PF03729">
    <property type="entry name" value="DUF308"/>
    <property type="match status" value="2"/>
</dbReference>
<organism evidence="3 4">
    <name type="scientific">Sinorhizobium meliloti CCNWSX0020</name>
    <dbReference type="NCBI Taxonomy" id="1107881"/>
    <lineage>
        <taxon>Bacteria</taxon>
        <taxon>Pseudomonadati</taxon>
        <taxon>Pseudomonadota</taxon>
        <taxon>Alphaproteobacteria</taxon>
        <taxon>Hyphomicrobiales</taxon>
        <taxon>Rhizobiaceae</taxon>
        <taxon>Sinorhizobium/Ensifer group</taxon>
        <taxon>Sinorhizobium</taxon>
    </lineage>
</organism>
<feature type="transmembrane region" description="Helical" evidence="2">
    <location>
        <begin position="110"/>
        <end position="128"/>
    </location>
</feature>
<feature type="transmembrane region" description="Helical" evidence="2">
    <location>
        <begin position="79"/>
        <end position="98"/>
    </location>
</feature>
<name>H0G1W1_RHIML</name>
<dbReference type="PANTHER" id="PTHR34989:SF1">
    <property type="entry name" value="PROTEIN HDED"/>
    <property type="match status" value="1"/>
</dbReference>
<dbReference type="AlphaFoldDB" id="H0G1W1"/>
<evidence type="ECO:0008006" key="5">
    <source>
        <dbReference type="Google" id="ProtNLM"/>
    </source>
</evidence>
<dbReference type="GO" id="GO:0005886">
    <property type="term" value="C:plasma membrane"/>
    <property type="evidence" value="ECO:0007669"/>
    <property type="project" value="TreeGrafter"/>
</dbReference>
<gene>
    <name evidence="3" type="ORF">SM0020_17257</name>
</gene>
<protein>
    <recommendedName>
        <fullName evidence="5">Transmembrane protein</fullName>
    </recommendedName>
</protein>
<accession>H0G1W1</accession>
<keyword evidence="2" id="KW-0472">Membrane</keyword>
<feature type="region of interest" description="Disordered" evidence="1">
    <location>
        <begin position="14"/>
        <end position="45"/>
    </location>
</feature>
<dbReference type="PATRIC" id="fig|1107881.3.peg.3511"/>
<evidence type="ECO:0000256" key="2">
    <source>
        <dbReference type="SAM" id="Phobius"/>
    </source>
</evidence>
<evidence type="ECO:0000313" key="4">
    <source>
        <dbReference type="Proteomes" id="UP000004038"/>
    </source>
</evidence>
<evidence type="ECO:0000313" key="3">
    <source>
        <dbReference type="EMBL" id="EHK76705.1"/>
    </source>
</evidence>
<keyword evidence="2" id="KW-1133">Transmembrane helix</keyword>
<proteinExistence type="predicted"/>
<dbReference type="EMBL" id="AGVV01000033">
    <property type="protein sequence ID" value="EHK76705.1"/>
    <property type="molecule type" value="Genomic_DNA"/>
</dbReference>